<dbReference type="InterPro" id="IPR005693">
    <property type="entry name" value="Mce"/>
</dbReference>
<name>A0A4U8W8N5_9NOCA</name>
<feature type="transmembrane region" description="Helical" evidence="1">
    <location>
        <begin position="21"/>
        <end position="46"/>
    </location>
</feature>
<dbReference type="Pfam" id="PF02470">
    <property type="entry name" value="MlaD"/>
    <property type="match status" value="1"/>
</dbReference>
<organism evidence="4 5">
    <name type="scientific">Nocardia cyriacigeorgica</name>
    <dbReference type="NCBI Taxonomy" id="135487"/>
    <lineage>
        <taxon>Bacteria</taxon>
        <taxon>Bacillati</taxon>
        <taxon>Actinomycetota</taxon>
        <taxon>Actinomycetes</taxon>
        <taxon>Mycobacteriales</taxon>
        <taxon>Nocardiaceae</taxon>
        <taxon>Nocardia</taxon>
    </lineage>
</organism>
<reference evidence="4 5" key="1">
    <citation type="submission" date="2019-02" db="EMBL/GenBank/DDBJ databases">
        <authorList>
            <consortium name="Pathogen Informatics"/>
        </authorList>
    </citation>
    <scope>NUCLEOTIDE SEQUENCE [LARGE SCALE GENOMIC DNA]</scope>
    <source>
        <strain evidence="4 5">3012STDY6756504</strain>
    </source>
</reference>
<dbReference type="Proteomes" id="UP000290439">
    <property type="component" value="Chromosome"/>
</dbReference>
<dbReference type="AlphaFoldDB" id="A0A4U8W8N5"/>
<protein>
    <submittedName>
        <fullName evidence="4">Virulence factor Mce family protein</fullName>
    </submittedName>
</protein>
<keyword evidence="1" id="KW-1133">Transmembrane helix</keyword>
<feature type="domain" description="Mce/MlaD" evidence="2">
    <location>
        <begin position="52"/>
        <end position="128"/>
    </location>
</feature>
<feature type="domain" description="Mammalian cell entry C-terminal" evidence="3">
    <location>
        <begin position="134"/>
        <end position="352"/>
    </location>
</feature>
<dbReference type="RefSeq" id="WP_181062501.1">
    <property type="nucleotide sequence ID" value="NZ_JADLQB010000002.1"/>
</dbReference>
<dbReference type="NCBIfam" id="TIGR00996">
    <property type="entry name" value="Mtu_fam_mce"/>
    <property type="match status" value="1"/>
</dbReference>
<dbReference type="PANTHER" id="PTHR33371:SF19">
    <property type="entry name" value="MCE-FAMILY PROTEIN MCE4A"/>
    <property type="match status" value="1"/>
</dbReference>
<evidence type="ECO:0000313" key="4">
    <source>
        <dbReference type="EMBL" id="VFB01065.1"/>
    </source>
</evidence>
<keyword evidence="1" id="KW-0812">Transmembrane</keyword>
<dbReference type="EMBL" id="LR215973">
    <property type="protein sequence ID" value="VFB01065.1"/>
    <property type="molecule type" value="Genomic_DNA"/>
</dbReference>
<dbReference type="Pfam" id="PF11887">
    <property type="entry name" value="Mce4_CUP1"/>
    <property type="match status" value="1"/>
</dbReference>
<evidence type="ECO:0000256" key="1">
    <source>
        <dbReference type="SAM" id="Phobius"/>
    </source>
</evidence>
<gene>
    <name evidence="4" type="ORF">NCTC10797_04876</name>
</gene>
<proteinExistence type="predicted"/>
<keyword evidence="1" id="KW-0472">Membrane</keyword>
<dbReference type="InterPro" id="IPR024516">
    <property type="entry name" value="Mce_C"/>
</dbReference>
<dbReference type="InterPro" id="IPR052336">
    <property type="entry name" value="MlaD_Phospholipid_Transporter"/>
</dbReference>
<evidence type="ECO:0000259" key="3">
    <source>
        <dbReference type="Pfam" id="PF11887"/>
    </source>
</evidence>
<dbReference type="GO" id="GO:0051701">
    <property type="term" value="P:biological process involved in interaction with host"/>
    <property type="evidence" value="ECO:0007669"/>
    <property type="project" value="TreeGrafter"/>
</dbReference>
<evidence type="ECO:0000313" key="5">
    <source>
        <dbReference type="Proteomes" id="UP000290439"/>
    </source>
</evidence>
<sequence length="406" mass="42352">MVNTKTSGRSSGLAARLRGPLGLKLAGLGLVLFMVAVVTVSMIMFVGGFTQTVAVAVKAPRSGLVLDPDAKVKVRGVEIGRVSDIELDDDGATINLALNPDQLKLVPANAGVDIRSTTVFGAKYVNFTVPEEPSAESLKPGATVAASKVTVEFNTLFQHLSDVLAQVEPEKLNATLAALGTALQGRGAKLGDLLVNSEAYLRDINPSLPTLQRDLATTAQVTNIYADTVGDLLRTVDNAIVTSGTIVDETAGVDALLANLTGLADTAGSVLRENEQPLVTALDLLRPTSELLYEYRPALSCLILGLGKALPLGEAVFGGLQPGVALNASFMYGHPAYTYPEDLPKVNATGGPHCAGTVDREPGSHADYVVTDTSEGAPYAPSTQLTINAPKVFQILFAGLPGVRQP</sequence>
<dbReference type="GO" id="GO:0005576">
    <property type="term" value="C:extracellular region"/>
    <property type="evidence" value="ECO:0007669"/>
    <property type="project" value="TreeGrafter"/>
</dbReference>
<dbReference type="InterPro" id="IPR003399">
    <property type="entry name" value="Mce/MlaD"/>
</dbReference>
<accession>A0A4U8W8N5</accession>
<dbReference type="PANTHER" id="PTHR33371">
    <property type="entry name" value="INTERMEMBRANE PHOSPHOLIPID TRANSPORT SYSTEM BINDING PROTEIN MLAD-RELATED"/>
    <property type="match status" value="1"/>
</dbReference>
<evidence type="ECO:0000259" key="2">
    <source>
        <dbReference type="Pfam" id="PF02470"/>
    </source>
</evidence>